<dbReference type="Pfam" id="PF14792">
    <property type="entry name" value="DNA_pol_B_palm"/>
    <property type="match status" value="1"/>
</dbReference>
<dbReference type="GO" id="GO:0003677">
    <property type="term" value="F:DNA binding"/>
    <property type="evidence" value="ECO:0007669"/>
    <property type="project" value="InterPro"/>
</dbReference>
<dbReference type="InterPro" id="IPR029398">
    <property type="entry name" value="PolB_thumb"/>
</dbReference>
<evidence type="ECO:0000313" key="5">
    <source>
        <dbReference type="Proteomes" id="UP000198372"/>
    </source>
</evidence>
<gene>
    <name evidence="4" type="ORF">BQ2448_4191</name>
</gene>
<dbReference type="GO" id="GO:0003887">
    <property type="term" value="F:DNA-directed DNA polymerase activity"/>
    <property type="evidence" value="ECO:0007669"/>
    <property type="project" value="InterPro"/>
</dbReference>
<evidence type="ECO:0000259" key="3">
    <source>
        <dbReference type="SMART" id="SM00483"/>
    </source>
</evidence>
<dbReference type="Pfam" id="PF10391">
    <property type="entry name" value="DNA_pol_lambd_f"/>
    <property type="match status" value="1"/>
</dbReference>
<sequence length="593" mass="66198">MSPLLARRLAKAPPSLDRFAQVRRLIATSICTPSTAQQIESTATHNLAHAIRAQRLHSLSPPKPISLTRQVGLHLDVLVHVRHNVLASRDASRWDALKAGFHSGLSVLSDLEQIESSLLGSDRHARSSEAVVTILDDVQPLLSSGKRHFGPNTSPGPIIGLDSSSSRIKNTVAPFAERRQSGILHSRSYSTKALYVAKSVDFMTNLSGTYGLDRPIPLDTIMSQMRDIQLFQQFQKFKDASATGFKDAVRALYPLWHRVDQSGGKELVTMKDLVEVLSPCFTVPWAEISHILGKGTASKLKYMNKEQKTCVLFMRIYNIGRARAKQFYAAGARTLEDLLKLNETGTIKLQESQLIGIKLLDTDNSVLDFVALDQDFERLIPRTEIDQLKAGIQECLKSIDTGDDTPFEAELLGSYRQGLDFASDLDLAVRHVSFTDNEDNDKAKKLLDKIVQGLEASGLLATQYRLAHGGKKYMGLVKLKDGQHYRRIDIRLGPYDSYPYMLLGGSGDALLMKLMRHRAKARGMCLNEYGMGDKFEKVDQNPNGFRPGTMRIVANEREIFDLLGVPYLEPHERECSHWRQKYLDAGIDLAAIQ</sequence>
<evidence type="ECO:0000256" key="1">
    <source>
        <dbReference type="ARBA" id="ARBA00022679"/>
    </source>
</evidence>
<evidence type="ECO:0000256" key="2">
    <source>
        <dbReference type="ARBA" id="ARBA00022695"/>
    </source>
</evidence>
<protein>
    <submittedName>
        <fullName evidence="4">BQ2448_4191 protein</fullName>
    </submittedName>
</protein>
<dbReference type="AlphaFoldDB" id="A0A238FLA3"/>
<dbReference type="PANTHER" id="PTHR11276">
    <property type="entry name" value="DNA POLYMERASE TYPE-X FAMILY MEMBER"/>
    <property type="match status" value="1"/>
</dbReference>
<organism evidence="4 5">
    <name type="scientific">Microbotryum intermedium</name>
    <dbReference type="NCBI Taxonomy" id="269621"/>
    <lineage>
        <taxon>Eukaryota</taxon>
        <taxon>Fungi</taxon>
        <taxon>Dikarya</taxon>
        <taxon>Basidiomycota</taxon>
        <taxon>Pucciniomycotina</taxon>
        <taxon>Microbotryomycetes</taxon>
        <taxon>Microbotryales</taxon>
        <taxon>Microbotryaceae</taxon>
        <taxon>Microbotryum</taxon>
    </lineage>
</organism>
<dbReference type="Gene3D" id="3.30.460.10">
    <property type="entry name" value="Beta Polymerase, domain 2"/>
    <property type="match status" value="1"/>
</dbReference>
<feature type="domain" description="DNA-directed DNA polymerase X" evidence="3">
    <location>
        <begin position="225"/>
        <end position="574"/>
    </location>
</feature>
<keyword evidence="2" id="KW-0548">Nucleotidyltransferase</keyword>
<dbReference type="InterPro" id="IPR018944">
    <property type="entry name" value="DNA_pol_lambd_fingers_domain"/>
</dbReference>
<dbReference type="EMBL" id="FMSP01000009">
    <property type="protein sequence ID" value="SCV72654.1"/>
    <property type="molecule type" value="Genomic_DNA"/>
</dbReference>
<dbReference type="InterPro" id="IPR037160">
    <property type="entry name" value="DNA_Pol_thumb_sf"/>
</dbReference>
<reference evidence="5" key="1">
    <citation type="submission" date="2016-09" db="EMBL/GenBank/DDBJ databases">
        <authorList>
            <person name="Jeantristanb JTB J.-T."/>
            <person name="Ricardo R."/>
        </authorList>
    </citation>
    <scope>NUCLEOTIDE SEQUENCE [LARGE SCALE GENOMIC DNA]</scope>
</reference>
<dbReference type="SUPFAM" id="SSF81585">
    <property type="entry name" value="PsbU/PolX domain-like"/>
    <property type="match status" value="1"/>
</dbReference>
<proteinExistence type="predicted"/>
<dbReference type="Pfam" id="PF14791">
    <property type="entry name" value="DNA_pol_B_thumb"/>
    <property type="match status" value="1"/>
</dbReference>
<dbReference type="PANTHER" id="PTHR11276:SF42">
    <property type="entry name" value="DNA POLYMERASE BETA"/>
    <property type="match status" value="1"/>
</dbReference>
<dbReference type="SMART" id="SM00483">
    <property type="entry name" value="POLXc"/>
    <property type="match status" value="1"/>
</dbReference>
<dbReference type="InterPro" id="IPR043519">
    <property type="entry name" value="NT_sf"/>
</dbReference>
<keyword evidence="1" id="KW-0808">Transferase</keyword>
<dbReference type="InterPro" id="IPR028207">
    <property type="entry name" value="DNA_pol_B_palm_palm"/>
</dbReference>
<evidence type="ECO:0000313" key="4">
    <source>
        <dbReference type="EMBL" id="SCV72654.1"/>
    </source>
</evidence>
<dbReference type="Gene3D" id="1.10.150.20">
    <property type="entry name" value="5' to 3' exonuclease, C-terminal subdomain"/>
    <property type="match status" value="1"/>
</dbReference>
<dbReference type="GO" id="GO:0005634">
    <property type="term" value="C:nucleus"/>
    <property type="evidence" value="ECO:0007669"/>
    <property type="project" value="TreeGrafter"/>
</dbReference>
<keyword evidence="5" id="KW-1185">Reference proteome</keyword>
<dbReference type="Gene3D" id="3.30.210.10">
    <property type="entry name" value="DNA polymerase, thumb domain"/>
    <property type="match status" value="1"/>
</dbReference>
<dbReference type="STRING" id="269621.A0A238FLA3"/>
<accession>A0A238FLA3</accession>
<name>A0A238FLA3_9BASI</name>
<dbReference type="GO" id="GO:0006303">
    <property type="term" value="P:double-strand break repair via nonhomologous end joining"/>
    <property type="evidence" value="ECO:0007669"/>
    <property type="project" value="TreeGrafter"/>
</dbReference>
<dbReference type="GO" id="GO:0006284">
    <property type="term" value="P:base-excision repair"/>
    <property type="evidence" value="ECO:0007669"/>
    <property type="project" value="TreeGrafter"/>
</dbReference>
<dbReference type="InterPro" id="IPR022312">
    <property type="entry name" value="DNA_pol_X"/>
</dbReference>
<dbReference type="PRINTS" id="PR00869">
    <property type="entry name" value="DNAPOLX"/>
</dbReference>
<dbReference type="InterPro" id="IPR002054">
    <property type="entry name" value="DNA-dir_DNA_pol_X"/>
</dbReference>
<dbReference type="SUPFAM" id="SSF81301">
    <property type="entry name" value="Nucleotidyltransferase"/>
    <property type="match status" value="1"/>
</dbReference>
<dbReference type="OrthoDB" id="205514at2759"/>
<dbReference type="Proteomes" id="UP000198372">
    <property type="component" value="Unassembled WGS sequence"/>
</dbReference>